<keyword evidence="2" id="KW-1185">Reference proteome</keyword>
<organism evidence="1 2">
    <name type="scientific">Micromonospora gifhornensis</name>
    <dbReference type="NCBI Taxonomy" id="84594"/>
    <lineage>
        <taxon>Bacteria</taxon>
        <taxon>Bacillati</taxon>
        <taxon>Actinomycetota</taxon>
        <taxon>Actinomycetes</taxon>
        <taxon>Micromonosporales</taxon>
        <taxon>Micromonosporaceae</taxon>
        <taxon>Micromonospora</taxon>
    </lineage>
</organism>
<name>A0ABQ4I811_9ACTN</name>
<gene>
    <name evidence="1" type="ORF">Vgi01_07160</name>
</gene>
<comment type="caution">
    <text evidence="1">The sequence shown here is derived from an EMBL/GenBank/DDBJ whole genome shotgun (WGS) entry which is preliminary data.</text>
</comment>
<evidence type="ECO:0000313" key="1">
    <source>
        <dbReference type="EMBL" id="GIJ14032.1"/>
    </source>
</evidence>
<reference evidence="1 2" key="1">
    <citation type="submission" date="2021-01" db="EMBL/GenBank/DDBJ databases">
        <title>Whole genome shotgun sequence of Verrucosispora gifhornensis NBRC 16317.</title>
        <authorList>
            <person name="Komaki H."/>
            <person name="Tamura T."/>
        </authorList>
    </citation>
    <scope>NUCLEOTIDE SEQUENCE [LARGE SCALE GENOMIC DNA]</scope>
    <source>
        <strain evidence="1 2">NBRC 16317</strain>
    </source>
</reference>
<dbReference type="Proteomes" id="UP000647860">
    <property type="component" value="Unassembled WGS sequence"/>
</dbReference>
<protein>
    <recommendedName>
        <fullName evidence="3">Transposase</fullName>
    </recommendedName>
</protein>
<evidence type="ECO:0008006" key="3">
    <source>
        <dbReference type="Google" id="ProtNLM"/>
    </source>
</evidence>
<sequence length="60" mass="6403">MGRRLRHGSEIEADGAGHVVAGRADAYGVAKVRQGARGNRCLGSVVVRGWRFFRVAVLPG</sequence>
<proteinExistence type="predicted"/>
<accession>A0ABQ4I811</accession>
<evidence type="ECO:0000313" key="2">
    <source>
        <dbReference type="Proteomes" id="UP000647860"/>
    </source>
</evidence>
<dbReference type="EMBL" id="BOPA01000006">
    <property type="protein sequence ID" value="GIJ14032.1"/>
    <property type="molecule type" value="Genomic_DNA"/>
</dbReference>